<organismHost>
    <name type="scientific">Heterosigma akashiwo</name>
    <name type="common">Chromophytic alga</name>
    <name type="synonym">Heterosigma carterae</name>
    <dbReference type="NCBI Taxonomy" id="2829"/>
</organismHost>
<protein>
    <submittedName>
        <fullName evidence="1">Uncharacterized protein</fullName>
    </submittedName>
</protein>
<accession>A0A1C9C5C3</accession>
<dbReference type="EMBL" id="KX008963">
    <property type="protein sequence ID" value="AOM63483.1"/>
    <property type="molecule type" value="Genomic_DNA"/>
</dbReference>
<evidence type="ECO:0000313" key="1">
    <source>
        <dbReference type="EMBL" id="AOM63483.1"/>
    </source>
</evidence>
<evidence type="ECO:0000313" key="2">
    <source>
        <dbReference type="Proteomes" id="UP000232488"/>
    </source>
</evidence>
<name>A0A1C9C5C3_HAV01</name>
<dbReference type="Proteomes" id="UP000232488">
    <property type="component" value="Segment"/>
</dbReference>
<dbReference type="GeneID" id="37618533"/>
<dbReference type="RefSeq" id="YP_009507549.1">
    <property type="nucleotide sequence ID" value="NC_038553.1"/>
</dbReference>
<proteinExistence type="predicted"/>
<organism evidence="1 2">
    <name type="scientific">Heterosigma akashiwo virus 01</name>
    <name type="common">HaV01</name>
    <dbReference type="NCBI Taxonomy" id="97195"/>
    <lineage>
        <taxon>Viruses</taxon>
        <taxon>Varidnaviria</taxon>
        <taxon>Bamfordvirae</taxon>
        <taxon>Nucleocytoviricota</taxon>
        <taxon>Megaviricetes</taxon>
        <taxon>Algavirales</taxon>
        <taxon>Phycodnaviridae</taxon>
        <taxon>Raphidovirus</taxon>
        <taxon>Raphidovirus japonicum</taxon>
    </lineage>
</organism>
<keyword evidence="2" id="KW-1185">Reference proteome</keyword>
<reference evidence="1 2" key="1">
    <citation type="submission" date="2016-03" db="EMBL/GenBank/DDBJ databases">
        <title>Genome sequences of a Phycodnavirus, Heterosigma akashiwo virus strain 53.</title>
        <authorList>
            <person name="Ueki S."/>
            <person name="Ogura Y."/>
            <person name="Hayashi T."/>
        </authorList>
    </citation>
    <scope>NUCLEOTIDE SEQUENCE [LARGE SCALE GENOMIC DNA]</scope>
    <source>
        <strain evidence="1">HaV53</strain>
    </source>
</reference>
<gene>
    <name evidence="1" type="primary">HaV53_ORF152</name>
</gene>
<sequence>MYAFDTNLKEFHAMMLYMSCTIDDGDMDIAQIVEAMVVLTNWYRMHMEGDLMSVMRTGHPAYIASVANQVEYVEFHFMKIRNSLRKSGLLEEQCIMDAFEPFGQIGDTLLIFNTENE</sequence>
<dbReference type="KEGG" id="vg:37618533"/>